<dbReference type="Pfam" id="PF05221">
    <property type="entry name" value="AdoHcyase"/>
    <property type="match status" value="1"/>
</dbReference>
<comment type="similarity">
    <text evidence="2">Belongs to the adenosylhomocysteinase family.</text>
</comment>
<dbReference type="Gene3D" id="3.40.50.1480">
    <property type="entry name" value="Adenosylhomocysteinase-like"/>
    <property type="match status" value="1"/>
</dbReference>
<dbReference type="PANTHER" id="PTHR23420:SF0">
    <property type="entry name" value="ADENOSYLHOMOCYSTEINASE"/>
    <property type="match status" value="1"/>
</dbReference>
<evidence type="ECO:0000256" key="3">
    <source>
        <dbReference type="ARBA" id="ARBA00022563"/>
    </source>
</evidence>
<comment type="cofactor">
    <cofactor evidence="1">
        <name>NAD(+)</name>
        <dbReference type="ChEBI" id="CHEBI:57540"/>
    </cofactor>
</comment>
<feature type="domain" description="S-adenosyl-L-homocysteine hydrolase NAD binding" evidence="5">
    <location>
        <begin position="188"/>
        <end position="338"/>
    </location>
</feature>
<evidence type="ECO:0000256" key="2">
    <source>
        <dbReference type="ARBA" id="ARBA00007122"/>
    </source>
</evidence>
<dbReference type="SUPFAM" id="SSF51735">
    <property type="entry name" value="NAD(P)-binding Rossmann-fold domains"/>
    <property type="match status" value="1"/>
</dbReference>
<reference evidence="6" key="1">
    <citation type="submission" date="2023-07" db="EMBL/GenBank/DDBJ databases">
        <authorList>
            <person name="Aktuganov G."/>
            <person name="Boyko T."/>
            <person name="Delegan Y."/>
            <person name="Galimzianova N."/>
            <person name="Gilvanova E."/>
            <person name="Korobov V."/>
            <person name="Kuzmina L."/>
            <person name="Melentiev A."/>
            <person name="Milman P."/>
            <person name="Ryabova A."/>
            <person name="Stupak E."/>
            <person name="Yasakov T."/>
            <person name="Zharikova N."/>
            <person name="Zhurenko E."/>
        </authorList>
    </citation>
    <scope>NUCLEOTIDE SEQUENCE</scope>
    <source>
        <strain evidence="6">IB-739</strain>
    </source>
</reference>
<dbReference type="Pfam" id="PF00670">
    <property type="entry name" value="AdoHcyase_NAD"/>
    <property type="match status" value="1"/>
</dbReference>
<evidence type="ECO:0000259" key="5">
    <source>
        <dbReference type="SMART" id="SM00997"/>
    </source>
</evidence>
<dbReference type="Proteomes" id="UP001168883">
    <property type="component" value="Unassembled WGS sequence"/>
</dbReference>
<comment type="caution">
    <text evidence="6">The sequence shown here is derived from an EMBL/GenBank/DDBJ whole genome shotgun (WGS) entry which is preliminary data.</text>
</comment>
<protein>
    <submittedName>
        <fullName evidence="6">Adenosylhomocysteinase</fullName>
    </submittedName>
</protein>
<dbReference type="InterPro" id="IPR015878">
    <property type="entry name" value="Ado_hCys_hydrolase_NAD-bd"/>
</dbReference>
<proteinExistence type="inferred from homology"/>
<dbReference type="NCBIfam" id="NF004005">
    <property type="entry name" value="PRK05476.2-3"/>
    <property type="match status" value="1"/>
</dbReference>
<dbReference type="InterPro" id="IPR042172">
    <property type="entry name" value="Adenosylhomocyst_ase-like_sf"/>
</dbReference>
<keyword evidence="3" id="KW-0554">One-carbon metabolism</keyword>
<organism evidence="6 7">
    <name type="scientific">Paenibacillus ehimensis</name>
    <dbReference type="NCBI Taxonomy" id="79264"/>
    <lineage>
        <taxon>Bacteria</taxon>
        <taxon>Bacillati</taxon>
        <taxon>Bacillota</taxon>
        <taxon>Bacilli</taxon>
        <taxon>Bacillales</taxon>
        <taxon>Paenibacillaceae</taxon>
        <taxon>Paenibacillus</taxon>
    </lineage>
</organism>
<dbReference type="EMBL" id="JAUMKJ010000016">
    <property type="protein sequence ID" value="MDO3678270.1"/>
    <property type="molecule type" value="Genomic_DNA"/>
</dbReference>
<keyword evidence="7" id="KW-1185">Reference proteome</keyword>
<gene>
    <name evidence="6" type="ORF">Q3C12_14765</name>
</gene>
<evidence type="ECO:0000313" key="6">
    <source>
        <dbReference type="EMBL" id="MDO3678270.1"/>
    </source>
</evidence>
<dbReference type="Gene3D" id="3.40.50.720">
    <property type="entry name" value="NAD(P)-binding Rossmann-like Domain"/>
    <property type="match status" value="1"/>
</dbReference>
<sequence length="412" mass="44030">MQAIVRTWINDSALAQEGRRRISRASSQMPVMNRLRERFALERPFKGLKIVLALPPEAPTACLGKALQAGGAELVLAGGGPHPNNSGICAALAADGITVITDFGTEPETVKGRLIRAMETGPHLIVDDSGELVAMLQAERPDLLAGIRGGAARTRAGLPPLMKLEKEQRLPFPMIVIDDAPGMDALAPRFGTVPSVWDDLLQAAAFDAAGKTVVVAGYGLRGKAIAMQARALGAHVVVAELDPPKAVEAFMDGCQVMRLQEAALIGDLLISATGAPDTIGGKHCFLMKDGVLLCQTGLPGGEINTNELADIAVSRGTVRKNLERYELIDGRKIYLYDARPPANETSVDDDCAETTDMRLALLALSLHYMNGHYDRLGNEVMKAPYALDEEIAVLKLQSLGLNIDEAADRWTG</sequence>
<evidence type="ECO:0000256" key="4">
    <source>
        <dbReference type="ARBA" id="ARBA00023027"/>
    </source>
</evidence>
<evidence type="ECO:0000313" key="7">
    <source>
        <dbReference type="Proteomes" id="UP001168883"/>
    </source>
</evidence>
<dbReference type="InterPro" id="IPR000043">
    <property type="entry name" value="Adenosylhomocysteinase-like"/>
</dbReference>
<name>A0ABT8VBE4_9BACL</name>
<dbReference type="SMART" id="SM00996">
    <property type="entry name" value="AdoHcyase"/>
    <property type="match status" value="1"/>
</dbReference>
<accession>A0ABT8VBE4</accession>
<dbReference type="SUPFAM" id="SSF52283">
    <property type="entry name" value="Formate/glycerate dehydrogenase catalytic domain-like"/>
    <property type="match status" value="1"/>
</dbReference>
<dbReference type="SMART" id="SM00997">
    <property type="entry name" value="AdoHcyase_NAD"/>
    <property type="match status" value="1"/>
</dbReference>
<keyword evidence="4" id="KW-0520">NAD</keyword>
<dbReference type="RefSeq" id="WP_302878810.1">
    <property type="nucleotide sequence ID" value="NZ_JAUMKJ010000016.1"/>
</dbReference>
<evidence type="ECO:0000256" key="1">
    <source>
        <dbReference type="ARBA" id="ARBA00001911"/>
    </source>
</evidence>
<dbReference type="PANTHER" id="PTHR23420">
    <property type="entry name" value="ADENOSYLHOMOCYSTEINASE"/>
    <property type="match status" value="1"/>
</dbReference>
<dbReference type="InterPro" id="IPR036291">
    <property type="entry name" value="NAD(P)-bd_dom_sf"/>
</dbReference>